<dbReference type="EMBL" id="JAVRRD010000014">
    <property type="protein sequence ID" value="KAK5052058.1"/>
    <property type="molecule type" value="Genomic_DNA"/>
</dbReference>
<feature type="region of interest" description="Disordered" evidence="2">
    <location>
        <begin position="1277"/>
        <end position="1313"/>
    </location>
</feature>
<dbReference type="Gene3D" id="3.30.420.10">
    <property type="entry name" value="Ribonuclease H-like superfamily/Ribonuclease H"/>
    <property type="match status" value="1"/>
</dbReference>
<proteinExistence type="predicted"/>
<organism evidence="3 4">
    <name type="scientific">Exophiala bonariae</name>
    <dbReference type="NCBI Taxonomy" id="1690606"/>
    <lineage>
        <taxon>Eukaryota</taxon>
        <taxon>Fungi</taxon>
        <taxon>Dikarya</taxon>
        <taxon>Ascomycota</taxon>
        <taxon>Pezizomycotina</taxon>
        <taxon>Eurotiomycetes</taxon>
        <taxon>Chaetothyriomycetidae</taxon>
        <taxon>Chaetothyriales</taxon>
        <taxon>Herpotrichiellaceae</taxon>
        <taxon>Exophiala</taxon>
    </lineage>
</organism>
<name>A0AAV9NCK0_9EURO</name>
<feature type="compositionally biased region" description="Low complexity" evidence="2">
    <location>
        <begin position="1369"/>
        <end position="1380"/>
    </location>
</feature>
<feature type="compositionally biased region" description="Polar residues" evidence="2">
    <location>
        <begin position="72"/>
        <end position="88"/>
    </location>
</feature>
<dbReference type="RefSeq" id="XP_064706072.1">
    <property type="nucleotide sequence ID" value="XM_064846462.1"/>
</dbReference>
<feature type="compositionally biased region" description="Basic and acidic residues" evidence="2">
    <location>
        <begin position="1218"/>
        <end position="1231"/>
    </location>
</feature>
<evidence type="ECO:0000256" key="1">
    <source>
        <dbReference type="SAM" id="Coils"/>
    </source>
</evidence>
<sequence>MFNGRHKVAYGTHVPASFRKILKFYTTCCHTELTVSQALHWERTKTRPVSCCNDFSDWSELAPVQEVARQSSFPRPTIGSNSISNLQPHTIGGTLRGNNVARVSRTTSRHLHVTSRQLLVVSSSRHAPPKPRQRVIPPPAAPIAVSKTHSGLSKPADHDRFEITPSLLNPREASQKLLEEREAKLAAKLRLEEAERKIKLAAKLKREAEEHVAELRRREQERIERSKLLAAHSNYMQRLQAIDKRLDRFPTKEVFERELKSARIRAKFDKIRARRLRMEAVLLSTKTPRSIRKARDRLQNINSSVEAVQGDLRLWRKEMTKDRQNILSVANDLEAKYTDFRGSTSQKGRIFSQDACANFNQLIEMTGLSGISQINKELFGHGISTSQSKALFKQPLASTHSHTPEGRVRRVLLDLIFWSLNAQRVLDDIGVSLHLYRRLRTEGLLCRAFPELFAQDYAKAVMYPTFQSIASINMAARMYFRSSQRLFPYLLSSRMKLYNAFPSVYLPLQLVFDTKMIRKEFETLQGSLSIYHPAGDLPLQHAQIHDFRPFYDMLLDLDQISEDLSQLEEFEYDIEYLFPANTGRLNHAKWHAILVGCYRETHTALGLARLWRGIANMTLGIANRPAARHRAPLEEESYRRSSQSLDVRSIQLKLQSSSREQGTTAPTWLTLPPSLYTQQAQVPIHYLTTRGSAGFVLEQFAGSSVLGVDLVMKPPPKTGLNAMKSRVNFLLIASERAVGIFDMDCLNFMASHLLEASIFQGVLGNQAIMKVGVHTELLRRVLADDHSIEMINAVDLASEQLSSIASIDEDPTIQTLSSLTWETFGQSLPYLLISDTILKQAGKRDPSLYFGHLASRPYAALQLFKSTQGLGDNETLAVKAAASLGPVVVHSLPGDRVRRSGLITKPSPSLTSPLSVYISELVEGESVHILRRNSHLSIRREIYGLGKWGYPILAAYIRLTTFSRPIEDVYTYLWPTLRPEVETTKDLRGYTLGFAGQNHRIVCASILLTFANQAKLPLKLQHENELREPFQQSSAIAPSPSGFSWLHWAEEMLQEKFNKGNRLAYPIIDAQPSVTQSSTIKPIGKATARRLQRQKTTGSSRGSRRGLENAQPSNENSPARSVAQQAVAGSSTPTVKTKGEIFNPEILDTGARTSNLQDQASFVTAPIKPFVAANLTETVKLRFIPSVPAYAPPEPPKPGQADDKKLKDYVSHKRKSIRKPERKVARTERARAKAAPETVVKPTGIELSTPDLTESLGFVDAFFTSFESVQVRQTSKAEMAIDKDNKHKPSPKKPPVLEPKDSSKRPTQHTAQKLTVRCVGTTQRAIRRLPLRRMGLNLTREPIVRRVNGVANFTGNHAIPAAQRGNMRSSQVTQVEQQQSLRTDAPSSQSPPWEWMV</sequence>
<gene>
    <name evidence="3" type="ORF">LTR84_002862</name>
</gene>
<feature type="region of interest" description="Disordered" evidence="2">
    <location>
        <begin position="1076"/>
        <end position="1141"/>
    </location>
</feature>
<feature type="region of interest" description="Disordered" evidence="2">
    <location>
        <begin position="1361"/>
        <end position="1397"/>
    </location>
</feature>
<feature type="compositionally biased region" description="Polar residues" evidence="2">
    <location>
        <begin position="1110"/>
        <end position="1135"/>
    </location>
</feature>
<dbReference type="GO" id="GO:0003676">
    <property type="term" value="F:nucleic acid binding"/>
    <property type="evidence" value="ECO:0007669"/>
    <property type="project" value="InterPro"/>
</dbReference>
<dbReference type="InterPro" id="IPR036397">
    <property type="entry name" value="RNaseH_sf"/>
</dbReference>
<evidence type="ECO:0000313" key="4">
    <source>
        <dbReference type="Proteomes" id="UP001358417"/>
    </source>
</evidence>
<dbReference type="GeneID" id="89971061"/>
<protein>
    <submittedName>
        <fullName evidence="3">Uncharacterized protein</fullName>
    </submittedName>
</protein>
<evidence type="ECO:0000256" key="2">
    <source>
        <dbReference type="SAM" id="MobiDB-lite"/>
    </source>
</evidence>
<comment type="caution">
    <text evidence="3">The sequence shown here is derived from an EMBL/GenBank/DDBJ whole genome shotgun (WGS) entry which is preliminary data.</text>
</comment>
<feature type="region of interest" description="Disordered" evidence="2">
    <location>
        <begin position="72"/>
        <end position="96"/>
    </location>
</feature>
<accession>A0AAV9NCK0</accession>
<feature type="region of interest" description="Disordered" evidence="2">
    <location>
        <begin position="1187"/>
        <end position="1238"/>
    </location>
</feature>
<feature type="compositionally biased region" description="Polar residues" evidence="2">
    <location>
        <begin position="1381"/>
        <end position="1391"/>
    </location>
</feature>
<keyword evidence="4" id="KW-1185">Reference proteome</keyword>
<feature type="compositionally biased region" description="Basic and acidic residues" evidence="2">
    <location>
        <begin position="1200"/>
        <end position="1211"/>
    </location>
</feature>
<keyword evidence="1" id="KW-0175">Coiled coil</keyword>
<evidence type="ECO:0000313" key="3">
    <source>
        <dbReference type="EMBL" id="KAK5052058.1"/>
    </source>
</evidence>
<dbReference type="Proteomes" id="UP001358417">
    <property type="component" value="Unassembled WGS sequence"/>
</dbReference>
<feature type="coiled-coil region" evidence="1">
    <location>
        <begin position="177"/>
        <end position="225"/>
    </location>
</feature>
<reference evidence="3 4" key="1">
    <citation type="submission" date="2023-08" db="EMBL/GenBank/DDBJ databases">
        <title>Black Yeasts Isolated from many extreme environments.</title>
        <authorList>
            <person name="Coleine C."/>
            <person name="Stajich J.E."/>
            <person name="Selbmann L."/>
        </authorList>
    </citation>
    <scope>NUCLEOTIDE SEQUENCE [LARGE SCALE GENOMIC DNA]</scope>
    <source>
        <strain evidence="3 4">CCFEE 5792</strain>
    </source>
</reference>